<protein>
    <submittedName>
        <fullName evidence="1">Putative ovule protein</fullName>
    </submittedName>
</protein>
<evidence type="ECO:0000313" key="1">
    <source>
        <dbReference type="EMBL" id="JAP20840.1"/>
    </source>
</evidence>
<dbReference type="AlphaFoldDB" id="A0A0V0HL27"/>
<accession>A0A0V0HL27</accession>
<sequence>MLFQVLLDGVTANSVVTPLFRKLVLYLVTSFMNCPAAPRHDLLSTQKVCTIATYTRSATPKKEC</sequence>
<proteinExistence type="predicted"/>
<reference evidence="1" key="1">
    <citation type="submission" date="2015-12" db="EMBL/GenBank/DDBJ databases">
        <title>Gene expression during late stages of embryo sac development: a critical building block for successful pollen-pistil interactions.</title>
        <authorList>
            <person name="Liu Y."/>
            <person name="Joly V."/>
            <person name="Sabar M."/>
            <person name="Matton D.P."/>
        </authorList>
    </citation>
    <scope>NUCLEOTIDE SEQUENCE</scope>
</reference>
<organism evidence="1">
    <name type="scientific">Solanum chacoense</name>
    <name type="common">Chaco potato</name>
    <dbReference type="NCBI Taxonomy" id="4108"/>
    <lineage>
        <taxon>Eukaryota</taxon>
        <taxon>Viridiplantae</taxon>
        <taxon>Streptophyta</taxon>
        <taxon>Embryophyta</taxon>
        <taxon>Tracheophyta</taxon>
        <taxon>Spermatophyta</taxon>
        <taxon>Magnoliopsida</taxon>
        <taxon>eudicotyledons</taxon>
        <taxon>Gunneridae</taxon>
        <taxon>Pentapetalae</taxon>
        <taxon>asterids</taxon>
        <taxon>lamiids</taxon>
        <taxon>Solanales</taxon>
        <taxon>Solanaceae</taxon>
        <taxon>Solanoideae</taxon>
        <taxon>Solaneae</taxon>
        <taxon>Solanum</taxon>
    </lineage>
</organism>
<dbReference type="EMBL" id="GEDG01018383">
    <property type="protein sequence ID" value="JAP20840.1"/>
    <property type="molecule type" value="Transcribed_RNA"/>
</dbReference>
<name>A0A0V0HL27_SOLCH</name>